<sequence length="328" mass="35840">MKIRARQPRTAATSAALTCAIVRHRTAHIGRPATSLLTRPAARSMRNQCARGWQPGRHHARSDDPQSAAQNAASALFVGATSCACSSNYWPFSHGLHAQRVAQQLALIGGQHTRHAQPSARAICARDTINTIQLQITDYDIHRGITTQHTNPSSLLSAAPSSPPSLTPPPLRRTCSGHCAEVFPFRAEFVSADFLVKLVGARRQDASKLLAHKFLPSSPLLPAIAVAGHRRRNLFRPFRRGDSVRETFIGFLVQTGKELRFRSWTGLGGRNRSTVEVPISSCIDRSRAPILNIPLHPGSGIRIHRCANSSLKAEVLPNLKIHVVPPEQ</sequence>
<evidence type="ECO:0000256" key="1">
    <source>
        <dbReference type="SAM" id="MobiDB-lite"/>
    </source>
</evidence>
<accession>A0A2Z7B2Q9</accession>
<organism evidence="2 3">
    <name type="scientific">Dorcoceras hygrometricum</name>
    <dbReference type="NCBI Taxonomy" id="472368"/>
    <lineage>
        <taxon>Eukaryota</taxon>
        <taxon>Viridiplantae</taxon>
        <taxon>Streptophyta</taxon>
        <taxon>Embryophyta</taxon>
        <taxon>Tracheophyta</taxon>
        <taxon>Spermatophyta</taxon>
        <taxon>Magnoliopsida</taxon>
        <taxon>eudicotyledons</taxon>
        <taxon>Gunneridae</taxon>
        <taxon>Pentapetalae</taxon>
        <taxon>asterids</taxon>
        <taxon>lamiids</taxon>
        <taxon>Lamiales</taxon>
        <taxon>Gesneriaceae</taxon>
        <taxon>Didymocarpoideae</taxon>
        <taxon>Trichosporeae</taxon>
        <taxon>Loxocarpinae</taxon>
        <taxon>Dorcoceras</taxon>
    </lineage>
</organism>
<feature type="compositionally biased region" description="Pro residues" evidence="1">
    <location>
        <begin position="161"/>
        <end position="171"/>
    </location>
</feature>
<gene>
    <name evidence="2" type="ORF">F511_27128</name>
</gene>
<proteinExistence type="predicted"/>
<name>A0A2Z7B2Q9_9LAMI</name>
<dbReference type="AlphaFoldDB" id="A0A2Z7B2Q9"/>
<protein>
    <submittedName>
        <fullName evidence="2">Uncharacterized protein</fullName>
    </submittedName>
</protein>
<evidence type="ECO:0000313" key="3">
    <source>
        <dbReference type="Proteomes" id="UP000250235"/>
    </source>
</evidence>
<reference evidence="2 3" key="1">
    <citation type="journal article" date="2015" name="Proc. Natl. Acad. Sci. U.S.A.">
        <title>The resurrection genome of Boea hygrometrica: A blueprint for survival of dehydration.</title>
        <authorList>
            <person name="Xiao L."/>
            <person name="Yang G."/>
            <person name="Zhang L."/>
            <person name="Yang X."/>
            <person name="Zhao S."/>
            <person name="Ji Z."/>
            <person name="Zhou Q."/>
            <person name="Hu M."/>
            <person name="Wang Y."/>
            <person name="Chen M."/>
            <person name="Xu Y."/>
            <person name="Jin H."/>
            <person name="Xiao X."/>
            <person name="Hu G."/>
            <person name="Bao F."/>
            <person name="Hu Y."/>
            <person name="Wan P."/>
            <person name="Li L."/>
            <person name="Deng X."/>
            <person name="Kuang T."/>
            <person name="Xiang C."/>
            <person name="Zhu J.K."/>
            <person name="Oliver M.J."/>
            <person name="He Y."/>
        </authorList>
    </citation>
    <scope>NUCLEOTIDE SEQUENCE [LARGE SCALE GENOMIC DNA]</scope>
    <source>
        <strain evidence="3">cv. XS01</strain>
    </source>
</reference>
<evidence type="ECO:0000313" key="2">
    <source>
        <dbReference type="EMBL" id="KZV28064.1"/>
    </source>
</evidence>
<feature type="region of interest" description="Disordered" evidence="1">
    <location>
        <begin position="150"/>
        <end position="171"/>
    </location>
</feature>
<dbReference type="Proteomes" id="UP000250235">
    <property type="component" value="Unassembled WGS sequence"/>
</dbReference>
<keyword evidence="3" id="KW-1185">Reference proteome</keyword>
<dbReference type="EMBL" id="KV010190">
    <property type="protein sequence ID" value="KZV28064.1"/>
    <property type="molecule type" value="Genomic_DNA"/>
</dbReference>